<dbReference type="SUPFAM" id="SSF48726">
    <property type="entry name" value="Immunoglobulin"/>
    <property type="match status" value="1"/>
</dbReference>
<reference evidence="2 3" key="1">
    <citation type="submission" date="2014-06" db="EMBL/GenBank/DDBJ databases">
        <title>Genome evolution of avian class.</title>
        <authorList>
            <person name="Zhang G."/>
            <person name="Li C."/>
        </authorList>
    </citation>
    <scope>NUCLEOTIDE SEQUENCE [LARGE SCALE GENOMIC DNA]</scope>
    <source>
        <strain evidence="2">BGI_N309</strain>
    </source>
</reference>
<dbReference type="EMBL" id="KL897896">
    <property type="protein sequence ID" value="KGL84908.1"/>
    <property type="molecule type" value="Genomic_DNA"/>
</dbReference>
<dbReference type="Gene3D" id="2.60.40.10">
    <property type="entry name" value="Immunoglobulins"/>
    <property type="match status" value="2"/>
</dbReference>
<gene>
    <name evidence="2" type="ORF">N309_01463</name>
</gene>
<protein>
    <submittedName>
        <fullName evidence="2">T-cell surface protein tactile</fullName>
    </submittedName>
</protein>
<dbReference type="GO" id="GO:0006954">
    <property type="term" value="P:inflammatory response"/>
    <property type="evidence" value="ECO:0007669"/>
    <property type="project" value="TreeGrafter"/>
</dbReference>
<keyword evidence="3" id="KW-1185">Reference proteome</keyword>
<feature type="domain" description="Immunoglobulin V-set" evidence="1">
    <location>
        <begin position="47"/>
        <end position="150"/>
    </location>
</feature>
<accession>A0A099ZUV7</accession>
<dbReference type="InterPro" id="IPR036179">
    <property type="entry name" value="Ig-like_dom_sf"/>
</dbReference>
<name>A0A099ZUV7_TINGU</name>
<dbReference type="InterPro" id="IPR013783">
    <property type="entry name" value="Ig-like_fold"/>
</dbReference>
<dbReference type="Proteomes" id="UP000053641">
    <property type="component" value="Unassembled WGS sequence"/>
</dbReference>
<dbReference type="PANTHER" id="PTHR15317:SF1">
    <property type="entry name" value="T-CELL SURFACE PROTEIN TACTILE"/>
    <property type="match status" value="1"/>
</dbReference>
<proteinExistence type="predicted"/>
<dbReference type="InterPro" id="IPR042381">
    <property type="entry name" value="CD96"/>
</dbReference>
<dbReference type="AlphaFoldDB" id="A0A099ZUV7"/>
<evidence type="ECO:0000259" key="1">
    <source>
        <dbReference type="Pfam" id="PF07686"/>
    </source>
</evidence>
<organism evidence="2 3">
    <name type="scientific">Tinamus guttatus</name>
    <name type="common">White-throated tinamou</name>
    <dbReference type="NCBI Taxonomy" id="94827"/>
    <lineage>
        <taxon>Eukaryota</taxon>
        <taxon>Metazoa</taxon>
        <taxon>Chordata</taxon>
        <taxon>Craniata</taxon>
        <taxon>Vertebrata</taxon>
        <taxon>Euteleostomi</taxon>
        <taxon>Archelosauria</taxon>
        <taxon>Archosauria</taxon>
        <taxon>Dinosauria</taxon>
        <taxon>Saurischia</taxon>
        <taxon>Theropoda</taxon>
        <taxon>Coelurosauria</taxon>
        <taxon>Aves</taxon>
        <taxon>Palaeognathae</taxon>
        <taxon>Tinamiformes</taxon>
        <taxon>Tinamidae</taxon>
        <taxon>Tinamus</taxon>
    </lineage>
</organism>
<feature type="non-terminal residue" evidence="2">
    <location>
        <position position="152"/>
    </location>
</feature>
<sequence>YALHLRNVTISLSGHYECSLVTYPFGTKAGSIQLIVAAEEEKHYLKEVQLNETLEIPCLGNATSENLSNYPLKWLVEENGSKEELIAKEPSTAAVYRNRSVLHGERIHLGLNNSLKISPTKLSDDGKVFSCHVVYHPERTRKTSTTVRVLGK</sequence>
<dbReference type="GO" id="GO:0007160">
    <property type="term" value="P:cell-matrix adhesion"/>
    <property type="evidence" value="ECO:0007669"/>
    <property type="project" value="TreeGrafter"/>
</dbReference>
<dbReference type="Pfam" id="PF07686">
    <property type="entry name" value="V-set"/>
    <property type="match status" value="1"/>
</dbReference>
<feature type="non-terminal residue" evidence="2">
    <location>
        <position position="1"/>
    </location>
</feature>
<evidence type="ECO:0000313" key="2">
    <source>
        <dbReference type="EMBL" id="KGL84908.1"/>
    </source>
</evidence>
<evidence type="ECO:0000313" key="3">
    <source>
        <dbReference type="Proteomes" id="UP000053641"/>
    </source>
</evidence>
<dbReference type="PANTHER" id="PTHR15317">
    <property type="entry name" value="T-CELL SURFACE PROTEIN TACTILE"/>
    <property type="match status" value="1"/>
</dbReference>
<dbReference type="InterPro" id="IPR013106">
    <property type="entry name" value="Ig_V-set"/>
</dbReference>
<dbReference type="STRING" id="94827.A0A099ZUV7"/>